<keyword evidence="2" id="KW-1185">Reference proteome</keyword>
<evidence type="ECO:0000313" key="2">
    <source>
        <dbReference type="Proteomes" id="UP000298652"/>
    </source>
</evidence>
<proteinExistence type="predicted"/>
<dbReference type="PANTHER" id="PTHR31110">
    <property type="entry name" value="PESTICIDAL CRYSTAL CRY8BA PROTEIN"/>
    <property type="match status" value="1"/>
</dbReference>
<dbReference type="Gramene" id="TKW39094">
    <property type="protein sequence ID" value="TKW39094"/>
    <property type="gene ID" value="SEVIR_1G156300v2"/>
</dbReference>
<accession>A0A4U6WB99</accession>
<dbReference type="AlphaFoldDB" id="A0A4U6WB99"/>
<evidence type="ECO:0000313" key="1">
    <source>
        <dbReference type="EMBL" id="TKW39094.1"/>
    </source>
</evidence>
<gene>
    <name evidence="1" type="ORF">SEVIR_1G156300v2</name>
</gene>
<protein>
    <submittedName>
        <fullName evidence="1">Uncharacterized protein</fullName>
    </submittedName>
</protein>
<sequence length="93" mass="10865">MNTVKRMLDVLHCRVEDILKSWAAYLTITSGNTVFGEQMNSITVMLRKKYKNYLKVIVDKLVSNAQANRRLKRILEETREADGESDNERECRD</sequence>
<dbReference type="EMBL" id="CM016552">
    <property type="protein sequence ID" value="TKW39094.1"/>
    <property type="molecule type" value="Genomic_DNA"/>
</dbReference>
<dbReference type="PANTHER" id="PTHR31110:SF3">
    <property type="entry name" value="PORTAL PROTEIN"/>
    <property type="match status" value="1"/>
</dbReference>
<dbReference type="Proteomes" id="UP000298652">
    <property type="component" value="Chromosome 1"/>
</dbReference>
<name>A0A4U6WB99_SETVI</name>
<organism evidence="1 2">
    <name type="scientific">Setaria viridis</name>
    <name type="common">Green bristlegrass</name>
    <name type="synonym">Setaria italica subsp. viridis</name>
    <dbReference type="NCBI Taxonomy" id="4556"/>
    <lineage>
        <taxon>Eukaryota</taxon>
        <taxon>Viridiplantae</taxon>
        <taxon>Streptophyta</taxon>
        <taxon>Embryophyta</taxon>
        <taxon>Tracheophyta</taxon>
        <taxon>Spermatophyta</taxon>
        <taxon>Magnoliopsida</taxon>
        <taxon>Liliopsida</taxon>
        <taxon>Poales</taxon>
        <taxon>Poaceae</taxon>
        <taxon>PACMAD clade</taxon>
        <taxon>Panicoideae</taxon>
        <taxon>Panicodae</taxon>
        <taxon>Paniceae</taxon>
        <taxon>Cenchrinae</taxon>
        <taxon>Setaria</taxon>
    </lineage>
</organism>
<reference evidence="1" key="1">
    <citation type="submission" date="2019-03" db="EMBL/GenBank/DDBJ databases">
        <title>WGS assembly of Setaria viridis.</title>
        <authorList>
            <person name="Huang P."/>
            <person name="Jenkins J."/>
            <person name="Grimwood J."/>
            <person name="Barry K."/>
            <person name="Healey A."/>
            <person name="Mamidi S."/>
            <person name="Sreedasyam A."/>
            <person name="Shu S."/>
            <person name="Feldman M."/>
            <person name="Wu J."/>
            <person name="Yu Y."/>
            <person name="Chen C."/>
            <person name="Johnson J."/>
            <person name="Rokhsar D."/>
            <person name="Baxter I."/>
            <person name="Schmutz J."/>
            <person name="Brutnell T."/>
            <person name="Kellogg E."/>
        </authorList>
    </citation>
    <scope>NUCLEOTIDE SEQUENCE [LARGE SCALE GENOMIC DNA]</scope>
</reference>